<comment type="caution">
    <text evidence="1">The sequence shown here is derived from an EMBL/GenBank/DDBJ whole genome shotgun (WGS) entry which is preliminary data.</text>
</comment>
<protein>
    <submittedName>
        <fullName evidence="1">Uncharacterized protein</fullName>
    </submittedName>
</protein>
<keyword evidence="2" id="KW-1185">Reference proteome</keyword>
<reference evidence="1" key="2">
    <citation type="journal article" date="2022" name="New Phytol.">
        <title>Evolutionary transition to the ectomycorrhizal habit in the genomes of a hyperdiverse lineage of mushroom-forming fungi.</title>
        <authorList>
            <person name="Looney B."/>
            <person name="Miyauchi S."/>
            <person name="Morin E."/>
            <person name="Drula E."/>
            <person name="Courty P.E."/>
            <person name="Kohler A."/>
            <person name="Kuo A."/>
            <person name="LaButti K."/>
            <person name="Pangilinan J."/>
            <person name="Lipzen A."/>
            <person name="Riley R."/>
            <person name="Andreopoulos W."/>
            <person name="He G."/>
            <person name="Johnson J."/>
            <person name="Nolan M."/>
            <person name="Tritt A."/>
            <person name="Barry K.W."/>
            <person name="Grigoriev I.V."/>
            <person name="Nagy L.G."/>
            <person name="Hibbett D."/>
            <person name="Henrissat B."/>
            <person name="Matheny P.B."/>
            <person name="Labbe J."/>
            <person name="Martin F.M."/>
        </authorList>
    </citation>
    <scope>NUCLEOTIDE SEQUENCE</scope>
    <source>
        <strain evidence="1">FP105234-sp</strain>
    </source>
</reference>
<proteinExistence type="predicted"/>
<evidence type="ECO:0000313" key="2">
    <source>
        <dbReference type="Proteomes" id="UP000814033"/>
    </source>
</evidence>
<sequence>MSYSNDSYYDHHGGHGRSPPNGDPYAGSSWTAQLLDETFPTSDSAASGTYGAHSDQHSRASQAPFESYEASNYNARYGNGYSAVPVQQHPPHVDYPSYPKVRETRYDIVQAYSSRSTPPVTNTQPPLSVPPQNWQTNTPYYPPSQVDGPMMFASDNRSPDAMYPHATYPQEYDYLIGDPDAVSGTYGAHYQHSSTSQTPYEPSNYNAQYGNTYSAAPVQQHPQQVYYPGYQQVHEKRYGTPPVTNTQPPLSVPLQHWQTSTPYSPQSQVNAQMMSASNIHSPHGMYPHATYPQEDQAMPVGYSGITPALQHGVISTNVPVTNVPVMNSQYPQHSAMVGLVSETSIPLLGSGQPPYARAAPITSTVDYVDPSWKIIDPTKKRKYTRLTAHQLKTLEDVFQDEKYPSWKDREDLAKELEMSAQSVESWFNRKRYRVFMEAGSRQAGAPNGNTSSISQTVPTVPVPAPFPPASGY</sequence>
<evidence type="ECO:0000313" key="1">
    <source>
        <dbReference type="EMBL" id="KAI0040508.1"/>
    </source>
</evidence>
<reference evidence="1" key="1">
    <citation type="submission" date="2021-02" db="EMBL/GenBank/DDBJ databases">
        <authorList>
            <consortium name="DOE Joint Genome Institute"/>
            <person name="Ahrendt S."/>
            <person name="Looney B.P."/>
            <person name="Miyauchi S."/>
            <person name="Morin E."/>
            <person name="Drula E."/>
            <person name="Courty P.E."/>
            <person name="Chicoki N."/>
            <person name="Fauchery L."/>
            <person name="Kohler A."/>
            <person name="Kuo A."/>
            <person name="Labutti K."/>
            <person name="Pangilinan J."/>
            <person name="Lipzen A."/>
            <person name="Riley R."/>
            <person name="Andreopoulos W."/>
            <person name="He G."/>
            <person name="Johnson J."/>
            <person name="Barry K.W."/>
            <person name="Grigoriev I.V."/>
            <person name="Nagy L."/>
            <person name="Hibbett D."/>
            <person name="Henrissat B."/>
            <person name="Matheny P.B."/>
            <person name="Labbe J."/>
            <person name="Martin F."/>
        </authorList>
    </citation>
    <scope>NUCLEOTIDE SEQUENCE</scope>
    <source>
        <strain evidence="1">FP105234-sp</strain>
    </source>
</reference>
<dbReference type="EMBL" id="MU276190">
    <property type="protein sequence ID" value="KAI0040508.1"/>
    <property type="molecule type" value="Genomic_DNA"/>
</dbReference>
<organism evidence="1 2">
    <name type="scientific">Auriscalpium vulgare</name>
    <dbReference type="NCBI Taxonomy" id="40419"/>
    <lineage>
        <taxon>Eukaryota</taxon>
        <taxon>Fungi</taxon>
        <taxon>Dikarya</taxon>
        <taxon>Basidiomycota</taxon>
        <taxon>Agaricomycotina</taxon>
        <taxon>Agaricomycetes</taxon>
        <taxon>Russulales</taxon>
        <taxon>Auriscalpiaceae</taxon>
        <taxon>Auriscalpium</taxon>
    </lineage>
</organism>
<dbReference type="Proteomes" id="UP000814033">
    <property type="component" value="Unassembled WGS sequence"/>
</dbReference>
<gene>
    <name evidence="1" type="ORF">FA95DRAFT_1576919</name>
</gene>
<name>A0ACB8RAB2_9AGAM</name>
<accession>A0ACB8RAB2</accession>